<feature type="transmembrane region" description="Helical" evidence="1">
    <location>
        <begin position="16"/>
        <end position="40"/>
    </location>
</feature>
<keyword evidence="1" id="KW-0472">Membrane</keyword>
<evidence type="ECO:0000256" key="1">
    <source>
        <dbReference type="SAM" id="Phobius"/>
    </source>
</evidence>
<dbReference type="EMBL" id="PGGK01000005">
    <property type="protein sequence ID" value="TGC09455.1"/>
    <property type="molecule type" value="Genomic_DNA"/>
</dbReference>
<evidence type="ECO:0000313" key="2">
    <source>
        <dbReference type="EMBL" id="TGC09455.1"/>
    </source>
</evidence>
<dbReference type="Proteomes" id="UP000297295">
    <property type="component" value="Unassembled WGS sequence"/>
</dbReference>
<keyword evidence="1" id="KW-0812">Transmembrane</keyword>
<protein>
    <submittedName>
        <fullName evidence="2">Uncharacterized protein</fullName>
    </submittedName>
</protein>
<sequence>MKKALTKVKSLTCRRLLLYLTLFMLISFTSYVFYLSYLYIDYNFVQKEKIELYLDDTSKELVENSANDTELIENIVQWEREYYCSPTTNSFDTFDSLHEIPLRSTRLTLYGVYISKRLPVENLHVFLKIWQTGQD</sequence>
<reference evidence="2 3" key="1">
    <citation type="submission" date="2017-11" db="EMBL/GenBank/DDBJ databases">
        <title>Isolation and Characterization of Methanogenic Archaea from Saline Meromictic Lake at Siberia.</title>
        <authorList>
            <person name="Shen Y."/>
            <person name="Huang H.-H."/>
            <person name="Lai M.-C."/>
            <person name="Chen S.-C."/>
        </authorList>
    </citation>
    <scope>NUCLEOTIDE SEQUENCE [LARGE SCALE GENOMIC DNA]</scope>
    <source>
        <strain evidence="2 3">SY-01</strain>
    </source>
</reference>
<accession>A0A4E0PZQ5</accession>
<organism evidence="2 3">
    <name type="scientific">Methanolobus halotolerans</name>
    <dbReference type="NCBI Taxonomy" id="2052935"/>
    <lineage>
        <taxon>Archaea</taxon>
        <taxon>Methanobacteriati</taxon>
        <taxon>Methanobacteriota</taxon>
        <taxon>Stenosarchaea group</taxon>
        <taxon>Methanomicrobia</taxon>
        <taxon>Methanosarcinales</taxon>
        <taxon>Methanosarcinaceae</taxon>
        <taxon>Methanolobus</taxon>
    </lineage>
</organism>
<gene>
    <name evidence="2" type="ORF">CUN85_06395</name>
</gene>
<keyword evidence="1" id="KW-1133">Transmembrane helix</keyword>
<name>A0A4E0PZQ5_9EURY</name>
<proteinExistence type="predicted"/>
<dbReference type="AlphaFoldDB" id="A0A4E0PZQ5"/>
<keyword evidence="3" id="KW-1185">Reference proteome</keyword>
<evidence type="ECO:0000313" key="3">
    <source>
        <dbReference type="Proteomes" id="UP000297295"/>
    </source>
</evidence>
<comment type="caution">
    <text evidence="2">The sequence shown here is derived from an EMBL/GenBank/DDBJ whole genome shotgun (WGS) entry which is preliminary data.</text>
</comment>